<dbReference type="PANTHER" id="PTHR41299">
    <property type="entry name" value="THIAMINE PYROPHOSPHOKINASE"/>
    <property type="match status" value="1"/>
</dbReference>
<evidence type="ECO:0000313" key="8">
    <source>
        <dbReference type="Proteomes" id="UP000051008"/>
    </source>
</evidence>
<dbReference type="SUPFAM" id="SSF63999">
    <property type="entry name" value="Thiamin pyrophosphokinase, catalytic domain"/>
    <property type="match status" value="1"/>
</dbReference>
<protein>
    <recommendedName>
        <fullName evidence="5">Thiamine diphosphokinase</fullName>
        <ecNumber evidence="5">2.7.6.2</ecNumber>
    </recommendedName>
</protein>
<dbReference type="EC" id="2.7.6.2" evidence="5"/>
<dbReference type="GO" id="GO:0016301">
    <property type="term" value="F:kinase activity"/>
    <property type="evidence" value="ECO:0007669"/>
    <property type="project" value="UniProtKB-KW"/>
</dbReference>
<evidence type="ECO:0000259" key="6">
    <source>
        <dbReference type="SMART" id="SM00983"/>
    </source>
</evidence>
<dbReference type="Gene3D" id="3.40.50.10240">
    <property type="entry name" value="Thiamin pyrophosphokinase, catalytic domain"/>
    <property type="match status" value="1"/>
</dbReference>
<dbReference type="GO" id="GO:0030975">
    <property type="term" value="F:thiamine binding"/>
    <property type="evidence" value="ECO:0007669"/>
    <property type="project" value="InterPro"/>
</dbReference>
<dbReference type="Pfam" id="PF04265">
    <property type="entry name" value="TPK_B1_binding"/>
    <property type="match status" value="1"/>
</dbReference>
<keyword evidence="1" id="KW-0808">Transferase</keyword>
<accession>A0A0R2AI16</accession>
<keyword evidence="4" id="KW-0067">ATP-binding</keyword>
<evidence type="ECO:0000256" key="5">
    <source>
        <dbReference type="NCBIfam" id="TIGR01378"/>
    </source>
</evidence>
<dbReference type="GO" id="GO:0006772">
    <property type="term" value="P:thiamine metabolic process"/>
    <property type="evidence" value="ECO:0007669"/>
    <property type="project" value="UniProtKB-UniRule"/>
</dbReference>
<dbReference type="PATRIC" id="fig|1423718.3.peg.396"/>
<dbReference type="SMART" id="SM00983">
    <property type="entry name" value="TPK_B1_binding"/>
    <property type="match status" value="1"/>
</dbReference>
<keyword evidence="8" id="KW-1185">Reference proteome</keyword>
<dbReference type="GO" id="GO:0005524">
    <property type="term" value="F:ATP binding"/>
    <property type="evidence" value="ECO:0007669"/>
    <property type="project" value="UniProtKB-KW"/>
</dbReference>
<proteinExistence type="predicted"/>
<evidence type="ECO:0000256" key="2">
    <source>
        <dbReference type="ARBA" id="ARBA00022741"/>
    </source>
</evidence>
<dbReference type="InterPro" id="IPR036759">
    <property type="entry name" value="TPK_catalytic_sf"/>
</dbReference>
<gene>
    <name evidence="7" type="ORF">FC14_GL000378</name>
</gene>
<dbReference type="Proteomes" id="UP000051008">
    <property type="component" value="Unassembled WGS sequence"/>
</dbReference>
<reference evidence="7 8" key="1">
    <citation type="journal article" date="2015" name="Genome Announc.">
        <title>Expanding the biotechnology potential of lactobacilli through comparative genomics of 213 strains and associated genera.</title>
        <authorList>
            <person name="Sun Z."/>
            <person name="Harris H.M."/>
            <person name="McCann A."/>
            <person name="Guo C."/>
            <person name="Argimon S."/>
            <person name="Zhang W."/>
            <person name="Yang X."/>
            <person name="Jeffery I.B."/>
            <person name="Cooney J.C."/>
            <person name="Kagawa T.F."/>
            <person name="Liu W."/>
            <person name="Song Y."/>
            <person name="Salvetti E."/>
            <person name="Wrobel A."/>
            <person name="Rasinkangas P."/>
            <person name="Parkhill J."/>
            <person name="Rea M.C."/>
            <person name="O'Sullivan O."/>
            <person name="Ritari J."/>
            <person name="Douillard F.P."/>
            <person name="Paul Ross R."/>
            <person name="Yang R."/>
            <person name="Briner A.E."/>
            <person name="Felis G.E."/>
            <person name="de Vos W.M."/>
            <person name="Barrangou R."/>
            <person name="Klaenhammer T.R."/>
            <person name="Caufield P.W."/>
            <person name="Cui Y."/>
            <person name="Zhang H."/>
            <person name="O'Toole P.W."/>
        </authorList>
    </citation>
    <scope>NUCLEOTIDE SEQUENCE [LARGE SCALE GENOMIC DNA]</scope>
    <source>
        <strain evidence="7 8">DSM 20509</strain>
    </source>
</reference>
<dbReference type="Pfam" id="PF04263">
    <property type="entry name" value="TPK_catalytic"/>
    <property type="match status" value="1"/>
</dbReference>
<feature type="domain" description="Thiamin pyrophosphokinase thiamin-binding" evidence="6">
    <location>
        <begin position="149"/>
        <end position="212"/>
    </location>
</feature>
<comment type="caution">
    <text evidence="7">The sequence shown here is derived from an EMBL/GenBank/DDBJ whole genome shotgun (WGS) entry which is preliminary data.</text>
</comment>
<evidence type="ECO:0000313" key="7">
    <source>
        <dbReference type="EMBL" id="KRM63593.1"/>
    </source>
</evidence>
<dbReference type="PANTHER" id="PTHR41299:SF1">
    <property type="entry name" value="THIAMINE PYROPHOSPHOKINASE"/>
    <property type="match status" value="1"/>
</dbReference>
<name>A0A0R2AI16_9LACO</name>
<dbReference type="EMBL" id="AYYP01000060">
    <property type="protein sequence ID" value="KRM63593.1"/>
    <property type="molecule type" value="Genomic_DNA"/>
</dbReference>
<dbReference type="InterPro" id="IPR007371">
    <property type="entry name" value="TPK_catalytic"/>
</dbReference>
<dbReference type="OrthoDB" id="9804377at2"/>
<keyword evidence="2" id="KW-0547">Nucleotide-binding</keyword>
<sequence length="219" mass="24550">MEANILVGGPKQFWPANFEQLATKHAQDFIWVGADQGAVALCELGISPNLAIGDFDSASSRDQFLVQVRAQKIIAARSEKDYTDTQLAVLMTEKYFPRVDKINIYGATGGRLDHLLANIFLVLGPEFEHLATKVRLFDCQNSVSFYLPGEYQLLKEAQMTYLAFIPLTAVKDLSLFNTKYRLAKAKFNRPISLASNEFMEEKAHFAFSEGVVCVIQSRD</sequence>
<dbReference type="InterPro" id="IPR006282">
    <property type="entry name" value="Thi_PPkinase"/>
</dbReference>
<dbReference type="InterPro" id="IPR007373">
    <property type="entry name" value="Thiamin_PyroPKinase_B1-bd"/>
</dbReference>
<keyword evidence="3 7" id="KW-0418">Kinase</keyword>
<dbReference type="GO" id="GO:0009229">
    <property type="term" value="P:thiamine diphosphate biosynthetic process"/>
    <property type="evidence" value="ECO:0007669"/>
    <property type="project" value="InterPro"/>
</dbReference>
<evidence type="ECO:0000256" key="3">
    <source>
        <dbReference type="ARBA" id="ARBA00022777"/>
    </source>
</evidence>
<evidence type="ECO:0000256" key="1">
    <source>
        <dbReference type="ARBA" id="ARBA00022679"/>
    </source>
</evidence>
<organism evidence="7 8">
    <name type="scientific">Ligilactobacillus agilis DSM 20509</name>
    <dbReference type="NCBI Taxonomy" id="1423718"/>
    <lineage>
        <taxon>Bacteria</taxon>
        <taxon>Bacillati</taxon>
        <taxon>Bacillota</taxon>
        <taxon>Bacilli</taxon>
        <taxon>Lactobacillales</taxon>
        <taxon>Lactobacillaceae</taxon>
        <taxon>Ligilactobacillus</taxon>
    </lineage>
</organism>
<dbReference type="AlphaFoldDB" id="A0A0R2AI16"/>
<dbReference type="GO" id="GO:0004788">
    <property type="term" value="F:thiamine diphosphokinase activity"/>
    <property type="evidence" value="ECO:0007669"/>
    <property type="project" value="UniProtKB-UniRule"/>
</dbReference>
<dbReference type="InterPro" id="IPR053149">
    <property type="entry name" value="TPK"/>
</dbReference>
<dbReference type="RefSeq" id="WP_056977027.1">
    <property type="nucleotide sequence ID" value="NZ_AYYP01000060.1"/>
</dbReference>
<evidence type="ECO:0000256" key="4">
    <source>
        <dbReference type="ARBA" id="ARBA00022840"/>
    </source>
</evidence>
<dbReference type="CDD" id="cd07995">
    <property type="entry name" value="TPK"/>
    <property type="match status" value="1"/>
</dbReference>
<dbReference type="NCBIfam" id="TIGR01378">
    <property type="entry name" value="thi_PPkinase"/>
    <property type="match status" value="1"/>
</dbReference>